<comment type="caution">
    <text evidence="2">The sequence shown here is derived from an EMBL/GenBank/DDBJ whole genome shotgun (WGS) entry which is preliminary data.</text>
</comment>
<feature type="compositionally biased region" description="Polar residues" evidence="1">
    <location>
        <begin position="1"/>
        <end position="15"/>
    </location>
</feature>
<organism evidence="2 3">
    <name type="scientific">Phytophthora oleae</name>
    <dbReference type="NCBI Taxonomy" id="2107226"/>
    <lineage>
        <taxon>Eukaryota</taxon>
        <taxon>Sar</taxon>
        <taxon>Stramenopiles</taxon>
        <taxon>Oomycota</taxon>
        <taxon>Peronosporomycetes</taxon>
        <taxon>Peronosporales</taxon>
        <taxon>Peronosporaceae</taxon>
        <taxon>Phytophthora</taxon>
    </lineage>
</organism>
<evidence type="ECO:0000313" key="2">
    <source>
        <dbReference type="EMBL" id="KAL3661389.1"/>
    </source>
</evidence>
<dbReference type="Proteomes" id="UP001632037">
    <property type="component" value="Unassembled WGS sequence"/>
</dbReference>
<feature type="compositionally biased region" description="Acidic residues" evidence="1">
    <location>
        <begin position="54"/>
        <end position="74"/>
    </location>
</feature>
<sequence length="308" mass="34331">MASGSNTPPTHSCSVSVLAPRHDSAPDGASTDGTSGVTGQLEATTRSSGAVVNNEEEEEEEEIEPDDPADEDMADDVTDLGKVRTSPLKLTEALDRGVSKRIASAGPALTPASISLADLCAKEDAWLVGIPAVQRHLEHSFLFQDGYGGLETLIQVKRLATSEKAVLFQFFDESDNLDDHVLTPRGDSLQGSELENLLSGLSFRREMASILTEFEPENFAQRVFWTVSTLRRVAQKLSRVQVELEVQVRRLEMSVRSKRIPAWHLEAEKEEVVRNFWTDILKLMHEHEQEKRGLREQDEDLRQQVEVK</sequence>
<accession>A0ABD3F7B3</accession>
<keyword evidence="3" id="KW-1185">Reference proteome</keyword>
<feature type="region of interest" description="Disordered" evidence="1">
    <location>
        <begin position="1"/>
        <end position="74"/>
    </location>
</feature>
<name>A0ABD3F7B3_9STRA</name>
<proteinExistence type="predicted"/>
<evidence type="ECO:0000313" key="3">
    <source>
        <dbReference type="Proteomes" id="UP001632037"/>
    </source>
</evidence>
<reference evidence="2 3" key="1">
    <citation type="submission" date="2024-09" db="EMBL/GenBank/DDBJ databases">
        <title>Genome sequencing and assembly of Phytophthora oleae, isolate VK10A, causative agent of rot of olive drupes.</title>
        <authorList>
            <person name="Conti Taguali S."/>
            <person name="Riolo M."/>
            <person name="La Spada F."/>
            <person name="Cacciola S.O."/>
            <person name="Dionisio G."/>
        </authorList>
    </citation>
    <scope>NUCLEOTIDE SEQUENCE [LARGE SCALE GENOMIC DNA]</scope>
    <source>
        <strain evidence="2 3">VK10A</strain>
    </source>
</reference>
<evidence type="ECO:0000256" key="1">
    <source>
        <dbReference type="SAM" id="MobiDB-lite"/>
    </source>
</evidence>
<feature type="compositionally biased region" description="Polar residues" evidence="1">
    <location>
        <begin position="31"/>
        <end position="51"/>
    </location>
</feature>
<dbReference type="AlphaFoldDB" id="A0ABD3F7B3"/>
<gene>
    <name evidence="2" type="ORF">V7S43_013592</name>
</gene>
<protein>
    <submittedName>
        <fullName evidence="2">Uncharacterized protein</fullName>
    </submittedName>
</protein>
<dbReference type="EMBL" id="JBIMZQ010000036">
    <property type="protein sequence ID" value="KAL3661389.1"/>
    <property type="molecule type" value="Genomic_DNA"/>
</dbReference>